<protein>
    <submittedName>
        <fullName evidence="1">Uncharacterized protein</fullName>
    </submittedName>
</protein>
<gene>
    <name evidence="1" type="ORF">FA15DRAFT_675799</name>
</gene>
<proteinExistence type="predicted"/>
<evidence type="ECO:0000313" key="2">
    <source>
        <dbReference type="Proteomes" id="UP000307440"/>
    </source>
</evidence>
<organism evidence="1 2">
    <name type="scientific">Coprinopsis marcescibilis</name>
    <name type="common">Agaric fungus</name>
    <name type="synonym">Psathyrella marcescibilis</name>
    <dbReference type="NCBI Taxonomy" id="230819"/>
    <lineage>
        <taxon>Eukaryota</taxon>
        <taxon>Fungi</taxon>
        <taxon>Dikarya</taxon>
        <taxon>Basidiomycota</taxon>
        <taxon>Agaricomycotina</taxon>
        <taxon>Agaricomycetes</taxon>
        <taxon>Agaricomycetidae</taxon>
        <taxon>Agaricales</taxon>
        <taxon>Agaricineae</taxon>
        <taxon>Psathyrellaceae</taxon>
        <taxon>Coprinopsis</taxon>
    </lineage>
</organism>
<reference evidence="1 2" key="1">
    <citation type="journal article" date="2019" name="Nat. Ecol. Evol.">
        <title>Megaphylogeny resolves global patterns of mushroom evolution.</title>
        <authorList>
            <person name="Varga T."/>
            <person name="Krizsan K."/>
            <person name="Foldi C."/>
            <person name="Dima B."/>
            <person name="Sanchez-Garcia M."/>
            <person name="Sanchez-Ramirez S."/>
            <person name="Szollosi G.J."/>
            <person name="Szarkandi J.G."/>
            <person name="Papp V."/>
            <person name="Albert L."/>
            <person name="Andreopoulos W."/>
            <person name="Angelini C."/>
            <person name="Antonin V."/>
            <person name="Barry K.W."/>
            <person name="Bougher N.L."/>
            <person name="Buchanan P."/>
            <person name="Buyck B."/>
            <person name="Bense V."/>
            <person name="Catcheside P."/>
            <person name="Chovatia M."/>
            <person name="Cooper J."/>
            <person name="Damon W."/>
            <person name="Desjardin D."/>
            <person name="Finy P."/>
            <person name="Geml J."/>
            <person name="Haridas S."/>
            <person name="Hughes K."/>
            <person name="Justo A."/>
            <person name="Karasinski D."/>
            <person name="Kautmanova I."/>
            <person name="Kiss B."/>
            <person name="Kocsube S."/>
            <person name="Kotiranta H."/>
            <person name="LaButti K.M."/>
            <person name="Lechner B.E."/>
            <person name="Liimatainen K."/>
            <person name="Lipzen A."/>
            <person name="Lukacs Z."/>
            <person name="Mihaltcheva S."/>
            <person name="Morgado L.N."/>
            <person name="Niskanen T."/>
            <person name="Noordeloos M.E."/>
            <person name="Ohm R.A."/>
            <person name="Ortiz-Santana B."/>
            <person name="Ovrebo C."/>
            <person name="Racz N."/>
            <person name="Riley R."/>
            <person name="Savchenko A."/>
            <person name="Shiryaev A."/>
            <person name="Soop K."/>
            <person name="Spirin V."/>
            <person name="Szebenyi C."/>
            <person name="Tomsovsky M."/>
            <person name="Tulloss R.E."/>
            <person name="Uehling J."/>
            <person name="Grigoriev I.V."/>
            <person name="Vagvolgyi C."/>
            <person name="Papp T."/>
            <person name="Martin F.M."/>
            <person name="Miettinen O."/>
            <person name="Hibbett D.S."/>
            <person name="Nagy L.G."/>
        </authorList>
    </citation>
    <scope>NUCLEOTIDE SEQUENCE [LARGE SCALE GENOMIC DNA]</scope>
    <source>
        <strain evidence="1 2">CBS 121175</strain>
    </source>
</reference>
<keyword evidence="2" id="KW-1185">Reference proteome</keyword>
<dbReference type="AlphaFoldDB" id="A0A5C3KD63"/>
<dbReference type="Proteomes" id="UP000307440">
    <property type="component" value="Unassembled WGS sequence"/>
</dbReference>
<accession>A0A5C3KD63</accession>
<evidence type="ECO:0000313" key="1">
    <source>
        <dbReference type="EMBL" id="TFK17782.1"/>
    </source>
</evidence>
<dbReference type="EMBL" id="ML210463">
    <property type="protein sequence ID" value="TFK17782.1"/>
    <property type="molecule type" value="Genomic_DNA"/>
</dbReference>
<name>A0A5C3KD63_COPMA</name>
<sequence length="85" mass="9352">MASFETGRESLAEGQRAWVLSNAKQAPSRCHSLYGALCSRGNRRCWMPPCCNSGYSATIAYGAIPITLDTSSSFWDDKPHSLSRH</sequence>